<dbReference type="EMBL" id="JAVFHQ010000004">
    <property type="protein sequence ID" value="KAK4549422.1"/>
    <property type="molecule type" value="Genomic_DNA"/>
</dbReference>
<gene>
    <name evidence="2" type="ORF">LTR36_006419</name>
</gene>
<reference evidence="2 3" key="1">
    <citation type="submission" date="2021-11" db="EMBL/GenBank/DDBJ databases">
        <title>Black yeast isolated from Biological Soil Crust.</title>
        <authorList>
            <person name="Kurbessoian T."/>
        </authorList>
    </citation>
    <scope>NUCLEOTIDE SEQUENCE [LARGE SCALE GENOMIC DNA]</scope>
    <source>
        <strain evidence="2 3">CCFEE 5522</strain>
    </source>
</reference>
<organism evidence="2 3">
    <name type="scientific">Oleoguttula mirabilis</name>
    <dbReference type="NCBI Taxonomy" id="1507867"/>
    <lineage>
        <taxon>Eukaryota</taxon>
        <taxon>Fungi</taxon>
        <taxon>Dikarya</taxon>
        <taxon>Ascomycota</taxon>
        <taxon>Pezizomycotina</taxon>
        <taxon>Dothideomycetes</taxon>
        <taxon>Dothideomycetidae</taxon>
        <taxon>Mycosphaerellales</taxon>
        <taxon>Teratosphaeriaceae</taxon>
        <taxon>Oleoguttula</taxon>
    </lineage>
</organism>
<dbReference type="Proteomes" id="UP001324427">
    <property type="component" value="Unassembled WGS sequence"/>
</dbReference>
<protein>
    <submittedName>
        <fullName evidence="2">Uncharacterized protein</fullName>
    </submittedName>
</protein>
<keyword evidence="3" id="KW-1185">Reference proteome</keyword>
<feature type="region of interest" description="Disordered" evidence="1">
    <location>
        <begin position="312"/>
        <end position="416"/>
    </location>
</feature>
<dbReference type="AlphaFoldDB" id="A0AAV9JUN4"/>
<sequence>MFDSYWTPKQANKAADAAQPTCHFNSSNSVAENAHTHNDYVTEHYREAVLAKRTKIKANELPLLAFPPKVCAQICREMVADSSRTIIISAQAPAQSSEPGVTTLCHDVRDLSLPAFYLNNQFVVQVEQYDVRAVLPWLERYERFQDKEESERVSQVSEPIKPFVAKTQTKKYSSEQVYHANFQEWLKRYNITGAKEDARTTPAKRSGGIIIRTDGDPHWGNLQEWLKLAHAGDAVPLKVDDYEGGEQDAAVKGAFTVVMGMVKYPWPTVKRVLPGLRQMLVAGDARWAAVEDGVRGVADDAVPATEDMAMDNADGEKDAIDEPDLPAEDTEMHTGEEEDEAVDDSGVFVDEQDAPPEDTEMHGREEPTVIVDDSEDEPEVISKRVKTEHAMDGTQDDEQWATPREERIISDDSDDDDVAATLRGGYRAALKRCR</sequence>
<accession>A0AAV9JUN4</accession>
<evidence type="ECO:0000313" key="2">
    <source>
        <dbReference type="EMBL" id="KAK4549422.1"/>
    </source>
</evidence>
<evidence type="ECO:0000256" key="1">
    <source>
        <dbReference type="SAM" id="MobiDB-lite"/>
    </source>
</evidence>
<comment type="caution">
    <text evidence="2">The sequence shown here is derived from an EMBL/GenBank/DDBJ whole genome shotgun (WGS) entry which is preliminary data.</text>
</comment>
<name>A0AAV9JUN4_9PEZI</name>
<evidence type="ECO:0000313" key="3">
    <source>
        <dbReference type="Proteomes" id="UP001324427"/>
    </source>
</evidence>
<proteinExistence type="predicted"/>
<feature type="compositionally biased region" description="Basic and acidic residues" evidence="1">
    <location>
        <begin position="380"/>
        <end position="391"/>
    </location>
</feature>